<dbReference type="GeneID" id="54554886"/>
<dbReference type="RefSeq" id="XP_033651169.1">
    <property type="nucleotide sequence ID" value="XM_033801711.1"/>
</dbReference>
<dbReference type="AlphaFoldDB" id="A0A6A6JAK2"/>
<keyword evidence="1" id="KW-0472">Membrane</keyword>
<dbReference type="CDD" id="cd00118">
    <property type="entry name" value="LysM"/>
    <property type="match status" value="1"/>
</dbReference>
<evidence type="ECO:0000313" key="3">
    <source>
        <dbReference type="EMBL" id="KAF2273630.1"/>
    </source>
</evidence>
<gene>
    <name evidence="3" type="ORF">EI97DRAFT_469368</name>
</gene>
<evidence type="ECO:0000259" key="2">
    <source>
        <dbReference type="PROSITE" id="PS51782"/>
    </source>
</evidence>
<dbReference type="Proteomes" id="UP000800097">
    <property type="component" value="Unassembled WGS sequence"/>
</dbReference>
<proteinExistence type="predicted"/>
<evidence type="ECO:0000313" key="4">
    <source>
        <dbReference type="Proteomes" id="UP000800097"/>
    </source>
</evidence>
<keyword evidence="1" id="KW-1133">Transmembrane helix</keyword>
<evidence type="ECO:0000256" key="1">
    <source>
        <dbReference type="SAM" id="Phobius"/>
    </source>
</evidence>
<dbReference type="InterPro" id="IPR036779">
    <property type="entry name" value="LysM_dom_sf"/>
</dbReference>
<protein>
    <recommendedName>
        <fullName evidence="2">LysM domain-containing protein</fullName>
    </recommendedName>
</protein>
<keyword evidence="4" id="KW-1185">Reference proteome</keyword>
<dbReference type="SMART" id="SM00257">
    <property type="entry name" value="LysM"/>
    <property type="match status" value="1"/>
</dbReference>
<sequence length="166" mass="18069">MSRFRDTDDDEERLPEHFKRIGYDADTQIYTFEDTSTGRIYESAPGNRYGILTPAGEPRDPAEIEAHNAQIRKGNREAVRTMLPFALLAVVFLLLLFRFIYGGSSGSEAEVECGLGGKAIHVQAGDTCWEIAKAYGLEVAGLLALQGNGGVDCDKLQVGQSICVPA</sequence>
<dbReference type="InterPro" id="IPR018392">
    <property type="entry name" value="LysM"/>
</dbReference>
<organism evidence="3 4">
    <name type="scientific">Westerdykella ornata</name>
    <dbReference type="NCBI Taxonomy" id="318751"/>
    <lineage>
        <taxon>Eukaryota</taxon>
        <taxon>Fungi</taxon>
        <taxon>Dikarya</taxon>
        <taxon>Ascomycota</taxon>
        <taxon>Pezizomycotina</taxon>
        <taxon>Dothideomycetes</taxon>
        <taxon>Pleosporomycetidae</taxon>
        <taxon>Pleosporales</taxon>
        <taxon>Sporormiaceae</taxon>
        <taxon>Westerdykella</taxon>
    </lineage>
</organism>
<name>A0A6A6JAK2_WESOR</name>
<dbReference type="Gene3D" id="3.10.350.10">
    <property type="entry name" value="LysM domain"/>
    <property type="match status" value="1"/>
</dbReference>
<reference evidence="3" key="1">
    <citation type="journal article" date="2020" name="Stud. Mycol.">
        <title>101 Dothideomycetes genomes: a test case for predicting lifestyles and emergence of pathogens.</title>
        <authorList>
            <person name="Haridas S."/>
            <person name="Albert R."/>
            <person name="Binder M."/>
            <person name="Bloem J."/>
            <person name="Labutti K."/>
            <person name="Salamov A."/>
            <person name="Andreopoulos B."/>
            <person name="Baker S."/>
            <person name="Barry K."/>
            <person name="Bills G."/>
            <person name="Bluhm B."/>
            <person name="Cannon C."/>
            <person name="Castanera R."/>
            <person name="Culley D."/>
            <person name="Daum C."/>
            <person name="Ezra D."/>
            <person name="Gonzalez J."/>
            <person name="Henrissat B."/>
            <person name="Kuo A."/>
            <person name="Liang C."/>
            <person name="Lipzen A."/>
            <person name="Lutzoni F."/>
            <person name="Magnuson J."/>
            <person name="Mondo S."/>
            <person name="Nolan M."/>
            <person name="Ohm R."/>
            <person name="Pangilinan J."/>
            <person name="Park H.-J."/>
            <person name="Ramirez L."/>
            <person name="Alfaro M."/>
            <person name="Sun H."/>
            <person name="Tritt A."/>
            <person name="Yoshinaga Y."/>
            <person name="Zwiers L.-H."/>
            <person name="Turgeon B."/>
            <person name="Goodwin S."/>
            <person name="Spatafora J."/>
            <person name="Crous P."/>
            <person name="Grigoriev I."/>
        </authorList>
    </citation>
    <scope>NUCLEOTIDE SEQUENCE</scope>
    <source>
        <strain evidence="3">CBS 379.55</strain>
    </source>
</reference>
<feature type="transmembrane region" description="Helical" evidence="1">
    <location>
        <begin position="82"/>
        <end position="101"/>
    </location>
</feature>
<accession>A0A6A6JAK2</accession>
<keyword evidence="1" id="KW-0812">Transmembrane</keyword>
<dbReference type="EMBL" id="ML986508">
    <property type="protein sequence ID" value="KAF2273630.1"/>
    <property type="molecule type" value="Genomic_DNA"/>
</dbReference>
<feature type="domain" description="LysM" evidence="2">
    <location>
        <begin position="118"/>
        <end position="164"/>
    </location>
</feature>
<dbReference type="OrthoDB" id="2107166at2759"/>
<dbReference type="SUPFAM" id="SSF54106">
    <property type="entry name" value="LysM domain"/>
    <property type="match status" value="1"/>
</dbReference>
<dbReference type="PROSITE" id="PS51782">
    <property type="entry name" value="LYSM"/>
    <property type="match status" value="1"/>
</dbReference>
<dbReference type="Pfam" id="PF01476">
    <property type="entry name" value="LysM"/>
    <property type="match status" value="1"/>
</dbReference>